<dbReference type="Gene3D" id="1.25.40.10">
    <property type="entry name" value="Tetratricopeptide repeat domain"/>
    <property type="match status" value="3"/>
</dbReference>
<feature type="compositionally biased region" description="Basic and acidic residues" evidence="1">
    <location>
        <begin position="1042"/>
        <end position="1057"/>
    </location>
</feature>
<dbReference type="Pfam" id="PF13676">
    <property type="entry name" value="TIR_2"/>
    <property type="match status" value="1"/>
</dbReference>
<dbReference type="InterPro" id="IPR000157">
    <property type="entry name" value="TIR_dom"/>
</dbReference>
<dbReference type="PANTHER" id="PTHR46082:SF6">
    <property type="entry name" value="AAA+ ATPASE DOMAIN-CONTAINING PROTEIN-RELATED"/>
    <property type="match status" value="1"/>
</dbReference>
<dbReference type="GO" id="GO:0007165">
    <property type="term" value="P:signal transduction"/>
    <property type="evidence" value="ECO:0007669"/>
    <property type="project" value="InterPro"/>
</dbReference>
<organism evidence="3 4">
    <name type="scientific">Frankia alni (strain DSM 45986 / CECT 9034 / ACN14a)</name>
    <dbReference type="NCBI Taxonomy" id="326424"/>
    <lineage>
        <taxon>Bacteria</taxon>
        <taxon>Bacillati</taxon>
        <taxon>Actinomycetota</taxon>
        <taxon>Actinomycetes</taxon>
        <taxon>Frankiales</taxon>
        <taxon>Frankiaceae</taxon>
        <taxon>Frankia</taxon>
    </lineage>
</organism>
<dbReference type="SUPFAM" id="SSF52200">
    <property type="entry name" value="Toll/Interleukin receptor TIR domain"/>
    <property type="match status" value="1"/>
</dbReference>
<evidence type="ECO:0000313" key="4">
    <source>
        <dbReference type="Proteomes" id="UP000000657"/>
    </source>
</evidence>
<reference evidence="3 4" key="1">
    <citation type="journal article" date="2007" name="Genome Res.">
        <title>Genome characteristics of facultatively symbiotic Frankia sp. strains reflect host range and host plant biogeography.</title>
        <authorList>
            <person name="Normand P."/>
            <person name="Lapierre P."/>
            <person name="Tisa L.S."/>
            <person name="Gogarten J.P."/>
            <person name="Alloisio N."/>
            <person name="Bagnarol E."/>
            <person name="Bassi C.A."/>
            <person name="Berry A.M."/>
            <person name="Bickhart D.M."/>
            <person name="Choisne N."/>
            <person name="Couloux A."/>
            <person name="Cournoyer B."/>
            <person name="Cruveiller S."/>
            <person name="Daubin V."/>
            <person name="Demange N."/>
            <person name="Francino M.P."/>
            <person name="Goltsman E."/>
            <person name="Huang Y."/>
            <person name="Kopp O.R."/>
            <person name="Labarre L."/>
            <person name="Lapidus A."/>
            <person name="Lavire C."/>
            <person name="Marechal J."/>
            <person name="Martinez M."/>
            <person name="Mastronunzio J.E."/>
            <person name="Mullin B.C."/>
            <person name="Niemann J."/>
            <person name="Pujic P."/>
            <person name="Rawnsley T."/>
            <person name="Rouy Z."/>
            <person name="Schenowitz C."/>
            <person name="Sellstedt A."/>
            <person name="Tavares F."/>
            <person name="Tomkins J.P."/>
            <person name="Vallenet D."/>
            <person name="Valverde C."/>
            <person name="Wall L.G."/>
            <person name="Wang Y."/>
            <person name="Medigue C."/>
            <person name="Benson D.R."/>
        </authorList>
    </citation>
    <scope>NUCLEOTIDE SEQUENCE [LARGE SCALE GENOMIC DNA]</scope>
    <source>
        <strain evidence="4">DSM 45986 / CECT 9034 / ACN14a</strain>
    </source>
</reference>
<dbReference type="SUPFAM" id="SSF48452">
    <property type="entry name" value="TPR-like"/>
    <property type="match status" value="4"/>
</dbReference>
<dbReference type="RefSeq" id="WP_011605272.1">
    <property type="nucleotide sequence ID" value="NC_008278.1"/>
</dbReference>
<dbReference type="Gene3D" id="3.40.50.10140">
    <property type="entry name" value="Toll/interleukin-1 receptor homology (TIR) domain"/>
    <property type="match status" value="1"/>
</dbReference>
<dbReference type="KEGG" id="fal:FRAAL4144"/>
<feature type="region of interest" description="Disordered" evidence="1">
    <location>
        <begin position="1042"/>
        <end position="1068"/>
    </location>
</feature>
<dbReference type="Gene3D" id="3.40.50.300">
    <property type="entry name" value="P-loop containing nucleotide triphosphate hydrolases"/>
    <property type="match status" value="1"/>
</dbReference>
<sequence length="1068" mass="113762">MTGGGDGRALDVFVSCAADGLGWAEWIAATLEDAGHRVQLGAWDAVPGTHRVSWLDGVTRRASHTIAVVSDGYLDSPTAPAEWGAAWSPRIMGGERRLLVARVTDRPIPGLLGQLVPIDLIGRSPLAAQTMLLAATRGEAPPGEAGRGAVGWGETARGGATLGEAGDGRRLPDRQGASGGVVFPGELPAVWNVPRVAARFVGRAPALGRLDEAMARDGGLVAVTGLAGIGKTRLAVEYVHQQRRGFDAVWWVPAGRPELVGERVRALAPALGLPAQAEPAAVLARLDAADGRWLLVLDDAAGPGELPGWLRASSGAGRILVTSRIDGWDDAGVVVPLGPMERAESVALLTDRLPAVERTVAGRIADRLGDHPLALDQAAHRIREARAPAETYLAALIERPAVVLGQGEVPGRPGVTAATLWAEPLRRLEADAPAAGELLRLAAHGDGSAPLPLRLLAADPEAIDGGALRAVAGDPLELADTVATLERSGLAHRDGFALAVHPLVRAAVRADTSAEHADRLAATLGRALHATLPEDVIANPQAWPAWRELLPHVLGTVEATDSTADTPHTAWLAEHAAAYLTEQGHPEQAEPLAARAVAAHERLDGADHPDTLTARETHIRAALNADHLAVAGPLAERNATDRERLLGPDHPDTLTSRETLARAYQQAGHLDHATDLFQQNLADRHRVLGPDHPATLESRHRLGAALDDAGRGDDATRILRPTLTDRERLLGADHPDTLTTRHQLAATYRRIGATGDAVAHAEPTLTARERVLGPDHPHTLDSRHQLGVTYHQAGRVDDATRELGQALTGRERILGPDHPGTFESAHALARTHLRAGRPESAVPLLDRALTGRERTLGSDHPETTETRESLAAAHLAEGRPGEAVIHLERVLDRHERVLGQAHLYAMEVRDDLAAHYRDAGQPEAARHHLERQLVARARTDGVADERTLCTATGLAEVCRDTGRLTQAVDLSERVHALRAHTLGPDHPETRASRTTLADTYRQAGRHADAAPLNRDALTDAMRDHGPYHPDTIHARRALTDTIHHQSAEKPPRPERSPAADIGESRVGP</sequence>
<feature type="domain" description="TIR" evidence="2">
    <location>
        <begin position="12"/>
        <end position="122"/>
    </location>
</feature>
<dbReference type="InterPro" id="IPR035897">
    <property type="entry name" value="Toll_tir_struct_dom_sf"/>
</dbReference>
<protein>
    <recommendedName>
        <fullName evidence="2">TIR domain-containing protein</fullName>
    </recommendedName>
</protein>
<dbReference type="PANTHER" id="PTHR46082">
    <property type="entry name" value="ATP/GTP-BINDING PROTEIN-RELATED"/>
    <property type="match status" value="1"/>
</dbReference>
<name>Q0RI85_FRAAA</name>
<dbReference type="STRING" id="326424.FRAAL4144"/>
<dbReference type="EMBL" id="CT573213">
    <property type="protein sequence ID" value="CAJ62786.1"/>
    <property type="molecule type" value="Genomic_DNA"/>
</dbReference>
<evidence type="ECO:0000256" key="1">
    <source>
        <dbReference type="SAM" id="MobiDB-lite"/>
    </source>
</evidence>
<dbReference type="HOGENOM" id="CLU_000288_125_8_11"/>
<dbReference type="eggNOG" id="COG0457">
    <property type="taxonomic scope" value="Bacteria"/>
</dbReference>
<gene>
    <name evidence="3" type="ordered locus">FRAAL4144</name>
</gene>
<dbReference type="AlphaFoldDB" id="Q0RI85"/>
<evidence type="ECO:0000313" key="3">
    <source>
        <dbReference type="EMBL" id="CAJ62786.1"/>
    </source>
</evidence>
<dbReference type="InterPro" id="IPR053137">
    <property type="entry name" value="NLR-like"/>
</dbReference>
<dbReference type="eggNOG" id="COG3903">
    <property type="taxonomic scope" value="Bacteria"/>
</dbReference>
<dbReference type="Proteomes" id="UP000000657">
    <property type="component" value="Chromosome"/>
</dbReference>
<keyword evidence="4" id="KW-1185">Reference proteome</keyword>
<dbReference type="InterPro" id="IPR011990">
    <property type="entry name" value="TPR-like_helical_dom_sf"/>
</dbReference>
<proteinExistence type="predicted"/>
<accession>Q0RI85</accession>
<evidence type="ECO:0000259" key="2">
    <source>
        <dbReference type="Pfam" id="PF13676"/>
    </source>
</evidence>
<dbReference type="OrthoDB" id="3885120at2"/>
<dbReference type="SUPFAM" id="SSF52540">
    <property type="entry name" value="P-loop containing nucleoside triphosphate hydrolases"/>
    <property type="match status" value="1"/>
</dbReference>
<dbReference type="Pfam" id="PF13424">
    <property type="entry name" value="TPR_12"/>
    <property type="match status" value="2"/>
</dbReference>
<dbReference type="Pfam" id="PF13374">
    <property type="entry name" value="TPR_10"/>
    <property type="match status" value="6"/>
</dbReference>
<feature type="region of interest" description="Disordered" evidence="1">
    <location>
        <begin position="138"/>
        <end position="177"/>
    </location>
</feature>
<dbReference type="InterPro" id="IPR027417">
    <property type="entry name" value="P-loop_NTPase"/>
</dbReference>